<dbReference type="RefSeq" id="WP_093418285.1">
    <property type="nucleotide sequence ID" value="NZ_FOXA01000002.1"/>
</dbReference>
<proteinExistence type="predicted"/>
<keyword evidence="3" id="KW-1185">Reference proteome</keyword>
<evidence type="ECO:0000256" key="1">
    <source>
        <dbReference type="SAM" id="Phobius"/>
    </source>
</evidence>
<keyword evidence="1" id="KW-0812">Transmembrane</keyword>
<protein>
    <submittedName>
        <fullName evidence="2">Uncharacterized protein</fullName>
    </submittedName>
</protein>
<dbReference type="Proteomes" id="UP000199356">
    <property type="component" value="Unassembled WGS sequence"/>
</dbReference>
<name>A0A1I5MAM5_9RHOB</name>
<feature type="transmembrane region" description="Helical" evidence="1">
    <location>
        <begin position="20"/>
        <end position="42"/>
    </location>
</feature>
<keyword evidence="1" id="KW-1133">Transmembrane helix</keyword>
<dbReference type="AlphaFoldDB" id="A0A1I5MAM5"/>
<gene>
    <name evidence="2" type="ORF">SAMN04488047_102181</name>
</gene>
<dbReference type="EMBL" id="FOXA01000002">
    <property type="protein sequence ID" value="SFP06605.1"/>
    <property type="molecule type" value="Genomic_DNA"/>
</dbReference>
<evidence type="ECO:0000313" key="3">
    <source>
        <dbReference type="Proteomes" id="UP000199356"/>
    </source>
</evidence>
<keyword evidence="1" id="KW-0472">Membrane</keyword>
<reference evidence="2 3" key="1">
    <citation type="submission" date="2016-10" db="EMBL/GenBank/DDBJ databases">
        <authorList>
            <person name="de Groot N.N."/>
        </authorList>
    </citation>
    <scope>NUCLEOTIDE SEQUENCE [LARGE SCALE GENOMIC DNA]</scope>
    <source>
        <strain evidence="2 3">DSM 19547</strain>
    </source>
</reference>
<dbReference type="STRING" id="441119.SAMN04488047_102181"/>
<sequence length="65" mass="6942">MSAPKTNVEKQEKRHKTPLVGMVGVVAFAVVLLVLLTGWLTYSGNVPDSEEVEVTGGPADTMVED</sequence>
<evidence type="ECO:0000313" key="2">
    <source>
        <dbReference type="EMBL" id="SFP06605.1"/>
    </source>
</evidence>
<accession>A0A1I5MAM5</accession>
<organism evidence="2 3">
    <name type="scientific">Tranquillimonas alkanivorans</name>
    <dbReference type="NCBI Taxonomy" id="441119"/>
    <lineage>
        <taxon>Bacteria</taxon>
        <taxon>Pseudomonadati</taxon>
        <taxon>Pseudomonadota</taxon>
        <taxon>Alphaproteobacteria</taxon>
        <taxon>Rhodobacterales</taxon>
        <taxon>Roseobacteraceae</taxon>
        <taxon>Tranquillimonas</taxon>
    </lineage>
</organism>